<reference evidence="2" key="1">
    <citation type="submission" date="2012-07" db="EMBL/GenBank/DDBJ databases">
        <title>Genome variability drives Emilianias global distribution.</title>
        <authorList>
            <consortium name="DOE Joint Genome Institute"/>
            <person name="Read B."/>
            <person name="Kegel J."/>
            <person name="Klute M."/>
            <person name="Kuo A."/>
            <person name="Lefebvre S.C."/>
            <person name="Maumus F."/>
            <person name="Mayer C."/>
            <person name="Miller J."/>
            <person name="Allen A."/>
            <person name="Bidle K."/>
            <person name="Borodovsky M."/>
            <person name="Bowler C."/>
            <person name="Brownlee C."/>
            <person name="Claverie J.-M."/>
            <person name="Cock M."/>
            <person name="De Vargas C."/>
            <person name="Elias M."/>
            <person name="Frickenhaus S."/>
            <person name="Gladyshev V.N."/>
            <person name="Gonzalez K."/>
            <person name="Guda C."/>
            <person name="Hadaegh A."/>
            <person name="Herman E."/>
            <person name="Iglesias-Rodriguez D."/>
            <person name="Jones B."/>
            <person name="Lawson T."/>
            <person name="Leese F."/>
            <person name="Lin Y.-C."/>
            <person name="Lindquist E."/>
            <person name="Lobanov A."/>
            <person name="Lucas S."/>
            <person name="Malik S.-H.B."/>
            <person name="Marsh M.E."/>
            <person name="Mock T."/>
            <person name="Monier A."/>
            <person name="Moreau H."/>
            <person name="Mueller-Roeber B."/>
            <person name="Napier J."/>
            <person name="Ogata H."/>
            <person name="Parker M."/>
            <person name="Probert I."/>
            <person name="Quesneville H."/>
            <person name="Raines C."/>
            <person name="Rensing S."/>
            <person name="Riano-Pachon D.M."/>
            <person name="Richier S."/>
            <person name="Rokitta S."/>
            <person name="Salamov A."/>
            <person name="Sarno A.F."/>
            <person name="Schmutz J."/>
            <person name="Schroeder D."/>
            <person name="Shiraiwa Y."/>
            <person name="Soanes D.M."/>
            <person name="Valentin K."/>
            <person name="Van Der Giezen M."/>
            <person name="Van Der Peer Y."/>
            <person name="Vardi A."/>
            <person name="Verret F."/>
            <person name="Von Dassow P."/>
            <person name="Wheeler G."/>
            <person name="Williams B."/>
            <person name="Wilson W."/>
            <person name="Wolfe G."/>
            <person name="Wurch L.L."/>
            <person name="Young J."/>
            <person name="Dacks J.B."/>
            <person name="Delwiche C.F."/>
            <person name="Dyhrman S."/>
            <person name="Glockner G."/>
            <person name="John U."/>
            <person name="Richards T."/>
            <person name="Worden A.Z."/>
            <person name="Zhang X."/>
            <person name="Grigoriev I.V."/>
        </authorList>
    </citation>
    <scope>NUCLEOTIDE SEQUENCE</scope>
    <source>
        <strain evidence="2">CCMP1516</strain>
    </source>
</reference>
<sequence length="219" mass="23457">RLQAQDCGPSDADQAGRGGRRGGGPCGRGADLPGHGAPGRECRRRSRQGDLRRAVPKLQGVRRGRGLHLALRGVARLLQDPGRGRRLDHRRPHHGRRREGSPPSPQGPPDLRARGGRRHHLPRRRRERGHGRAAAGGRRHPGADVGAALCEAHATQLGHGAAEDGLLRGEEVSGAGDTAVACWPPPLLGRSRGESGFCRGRCLVRRPSLAAGRWGYLLL</sequence>
<dbReference type="RefSeq" id="XP_005761429.1">
    <property type="nucleotide sequence ID" value="XM_005761372.1"/>
</dbReference>
<feature type="compositionally biased region" description="Basic residues" evidence="1">
    <location>
        <begin position="114"/>
        <end position="131"/>
    </location>
</feature>
<dbReference type="HOGENOM" id="CLU_1264481_0_0_1"/>
<proteinExistence type="predicted"/>
<feature type="region of interest" description="Disordered" evidence="1">
    <location>
        <begin position="80"/>
        <end position="142"/>
    </location>
</feature>
<gene>
    <name evidence="2" type="ORF">EMIHUDRAFT_465445</name>
</gene>
<protein>
    <submittedName>
        <fullName evidence="2">Uncharacterized protein</fullName>
    </submittedName>
</protein>
<dbReference type="KEGG" id="ehx:EMIHUDRAFT_465445"/>
<dbReference type="AlphaFoldDB" id="R1D350"/>
<dbReference type="EMBL" id="KB868759">
    <property type="protein sequence ID" value="EOD09000.1"/>
    <property type="molecule type" value="Genomic_DNA"/>
</dbReference>
<feature type="compositionally biased region" description="Basic residues" evidence="1">
    <location>
        <begin position="84"/>
        <end position="97"/>
    </location>
</feature>
<feature type="non-terminal residue" evidence="2">
    <location>
        <position position="1"/>
    </location>
</feature>
<evidence type="ECO:0000313" key="2">
    <source>
        <dbReference type="EMBL" id="EOD09000.1"/>
    </source>
</evidence>
<feature type="region of interest" description="Disordered" evidence="1">
    <location>
        <begin position="1"/>
        <end position="59"/>
    </location>
</feature>
<dbReference type="GeneID" id="17255247"/>
<accession>R1D350</accession>
<evidence type="ECO:0000256" key="1">
    <source>
        <dbReference type="SAM" id="MobiDB-lite"/>
    </source>
</evidence>
<name>R1D350_EMIHU</name>
<organism evidence="2">
    <name type="scientific">Emiliania huxleyi</name>
    <name type="common">Coccolithophore</name>
    <name type="synonym">Pontosphaera huxleyi</name>
    <dbReference type="NCBI Taxonomy" id="2903"/>
    <lineage>
        <taxon>Eukaryota</taxon>
        <taxon>Haptista</taxon>
        <taxon>Haptophyta</taxon>
        <taxon>Prymnesiophyceae</taxon>
        <taxon>Isochrysidales</taxon>
        <taxon>Noelaerhabdaceae</taxon>
        <taxon>Emiliania</taxon>
    </lineage>
</organism>